<protein>
    <submittedName>
        <fullName evidence="1">Uncharacterized protein</fullName>
    </submittedName>
</protein>
<sequence length="127" mass="13546">MFFVKLFGAILLGGILLAAGFFGDMLWNDGRLFYAAVGRDRLVELCTPPAREDLISRGFSPTDLVFAPRPSIAFTSGPSGQSKTFSAPFTFSDGPNGQRVDGRLACSVSGKTVKVDVQVDSLPLRAA</sequence>
<dbReference type="EMBL" id="JAMOIM010000004">
    <property type="protein sequence ID" value="MCW6508090.1"/>
    <property type="molecule type" value="Genomic_DNA"/>
</dbReference>
<keyword evidence="2" id="KW-1185">Reference proteome</keyword>
<reference evidence="1" key="1">
    <citation type="submission" date="2022-05" db="EMBL/GenBank/DDBJ databases">
        <authorList>
            <person name="Pankratov T."/>
        </authorList>
    </citation>
    <scope>NUCLEOTIDE SEQUENCE</scope>
    <source>
        <strain evidence="1">BP6-180914</strain>
    </source>
</reference>
<gene>
    <name evidence="1" type="ORF">M8523_08650</name>
</gene>
<evidence type="ECO:0000313" key="2">
    <source>
        <dbReference type="Proteomes" id="UP001165667"/>
    </source>
</evidence>
<organism evidence="1 2">
    <name type="scientific">Lichenifustis flavocetrariae</name>
    <dbReference type="NCBI Taxonomy" id="2949735"/>
    <lineage>
        <taxon>Bacteria</taxon>
        <taxon>Pseudomonadati</taxon>
        <taxon>Pseudomonadota</taxon>
        <taxon>Alphaproteobacteria</taxon>
        <taxon>Hyphomicrobiales</taxon>
        <taxon>Lichenihabitantaceae</taxon>
        <taxon>Lichenifustis</taxon>
    </lineage>
</organism>
<accession>A0AA42CM83</accession>
<dbReference type="Proteomes" id="UP001165667">
    <property type="component" value="Unassembled WGS sequence"/>
</dbReference>
<dbReference type="RefSeq" id="WP_282584437.1">
    <property type="nucleotide sequence ID" value="NZ_JAMOIM010000004.1"/>
</dbReference>
<comment type="caution">
    <text evidence="1">The sequence shown here is derived from an EMBL/GenBank/DDBJ whole genome shotgun (WGS) entry which is preliminary data.</text>
</comment>
<evidence type="ECO:0000313" key="1">
    <source>
        <dbReference type="EMBL" id="MCW6508090.1"/>
    </source>
</evidence>
<name>A0AA42CM83_9HYPH</name>
<dbReference type="AlphaFoldDB" id="A0AA42CM83"/>
<proteinExistence type="predicted"/>